<organism evidence="2 3">
    <name type="scientific">Pleurostoma richardsiae</name>
    <dbReference type="NCBI Taxonomy" id="41990"/>
    <lineage>
        <taxon>Eukaryota</taxon>
        <taxon>Fungi</taxon>
        <taxon>Dikarya</taxon>
        <taxon>Ascomycota</taxon>
        <taxon>Pezizomycotina</taxon>
        <taxon>Sordariomycetes</taxon>
        <taxon>Sordariomycetidae</taxon>
        <taxon>Calosphaeriales</taxon>
        <taxon>Pleurostomataceae</taxon>
        <taxon>Pleurostoma</taxon>
    </lineage>
</organism>
<comment type="caution">
    <text evidence="2">The sequence shown here is derived from an EMBL/GenBank/DDBJ whole genome shotgun (WGS) entry which is preliminary data.</text>
</comment>
<dbReference type="AlphaFoldDB" id="A0AA38RZZ9"/>
<dbReference type="PANTHER" id="PTHR14269:SF4">
    <property type="entry name" value="CAT EYE SYNDROME CRITICAL REGION PROTEIN 5"/>
    <property type="match status" value="1"/>
</dbReference>
<dbReference type="GO" id="GO:0046474">
    <property type="term" value="P:glycerophospholipid biosynthetic process"/>
    <property type="evidence" value="ECO:0007669"/>
    <property type="project" value="TreeGrafter"/>
</dbReference>
<dbReference type="InterPro" id="IPR023214">
    <property type="entry name" value="HAD_sf"/>
</dbReference>
<sequence>MSTLQRPAAPVRTTSASSFAETFNIARRRIDQLALEEEDVASPDTNCSTPPYEPDALVPSPDGDNTPGPLSPITGPITPVEDAGDVADDFAFAFDIDGVLVRGGRPIPEAIEAMRVLNGENEYGIRVPYIFLTNGGGKTEAERCGDLSRQLDIEVSPGQFICGHTPMREMAEKYRTVLVVGGEGEKCREVAEGYGFRDVITPGDIIKANAAVAPFRKLTKEEYANSRDLLARGGSLSDIVVEAIFVFADSRDWASDLQIILDIAMSKGGRLETRSENFNEGPPIYFSHNDIVWSAAHEHTRIGMGALRRIVEVVFADVTGGKQLETHAFGKPQVSTFEFATRLLKQWRATQHGLAASEPPSTVYFVGDTPESDVRGTNAMDAKSDEEWYSILVKTGVYQDGTEPVFKPRATVGTVLDAVNHGIEREVARRRTRLSKMDATLGAGQDAFVEKLASIEIREDGAPLPVF</sequence>
<reference evidence="2" key="1">
    <citation type="submission" date="2022-07" db="EMBL/GenBank/DDBJ databases">
        <title>Fungi with potential for degradation of polypropylene.</title>
        <authorList>
            <person name="Gostincar C."/>
        </authorList>
    </citation>
    <scope>NUCLEOTIDE SEQUENCE</scope>
    <source>
        <strain evidence="2">EXF-13308</strain>
    </source>
</reference>
<dbReference type="EMBL" id="JANBVO010000002">
    <property type="protein sequence ID" value="KAJ9156262.1"/>
    <property type="molecule type" value="Genomic_DNA"/>
</dbReference>
<evidence type="ECO:0000313" key="2">
    <source>
        <dbReference type="EMBL" id="KAJ9156262.1"/>
    </source>
</evidence>
<protein>
    <submittedName>
        <fullName evidence="2">Phosphatidyl synthase</fullName>
    </submittedName>
</protein>
<keyword evidence="3" id="KW-1185">Reference proteome</keyword>
<dbReference type="InterPro" id="IPR050324">
    <property type="entry name" value="CDP-alcohol_PTase-I"/>
</dbReference>
<evidence type="ECO:0000313" key="3">
    <source>
        <dbReference type="Proteomes" id="UP001174694"/>
    </source>
</evidence>
<dbReference type="SUPFAM" id="SSF56784">
    <property type="entry name" value="HAD-like"/>
    <property type="match status" value="1"/>
</dbReference>
<name>A0AA38RZZ9_9PEZI</name>
<dbReference type="Pfam" id="PF13344">
    <property type="entry name" value="Hydrolase_6"/>
    <property type="match status" value="1"/>
</dbReference>
<proteinExistence type="predicted"/>
<dbReference type="Pfam" id="PF13242">
    <property type="entry name" value="Hydrolase_like"/>
    <property type="match status" value="1"/>
</dbReference>
<dbReference type="GO" id="GO:0005739">
    <property type="term" value="C:mitochondrion"/>
    <property type="evidence" value="ECO:0007669"/>
    <property type="project" value="TreeGrafter"/>
</dbReference>
<dbReference type="NCBIfam" id="TIGR01456">
    <property type="entry name" value="CECR5"/>
    <property type="match status" value="1"/>
</dbReference>
<evidence type="ECO:0000256" key="1">
    <source>
        <dbReference type="SAM" id="MobiDB-lite"/>
    </source>
</evidence>
<dbReference type="Proteomes" id="UP001174694">
    <property type="component" value="Unassembled WGS sequence"/>
</dbReference>
<accession>A0AA38RZZ9</accession>
<dbReference type="InterPro" id="IPR006353">
    <property type="entry name" value="HAD-SF_hydro_IIA_CECR5"/>
</dbReference>
<feature type="region of interest" description="Disordered" evidence="1">
    <location>
        <begin position="35"/>
        <end position="69"/>
    </location>
</feature>
<dbReference type="InterPro" id="IPR006357">
    <property type="entry name" value="HAD-SF_hydro_IIA"/>
</dbReference>
<dbReference type="NCBIfam" id="TIGR01460">
    <property type="entry name" value="HAD-SF-IIA"/>
    <property type="match status" value="1"/>
</dbReference>
<dbReference type="FunFam" id="3.40.50.1000:FF:000069">
    <property type="entry name" value="HAD-superfamily subfamily IIA hydrolase"/>
    <property type="match status" value="1"/>
</dbReference>
<dbReference type="InterPro" id="IPR036412">
    <property type="entry name" value="HAD-like_sf"/>
</dbReference>
<gene>
    <name evidence="2" type="ORF">NKR23_g1495</name>
</gene>
<dbReference type="PANTHER" id="PTHR14269">
    <property type="entry name" value="CDP-DIACYLGLYCEROL--GLYCEROL-3-PHOSPHATE 3-PHOSPHATIDYLTRANSFERASE-RELATED"/>
    <property type="match status" value="1"/>
</dbReference>
<dbReference type="Gene3D" id="3.40.50.1000">
    <property type="entry name" value="HAD superfamily/HAD-like"/>
    <property type="match status" value="2"/>
</dbReference>